<dbReference type="PATRIC" id="fig|908627.4.peg.3943"/>
<dbReference type="AlphaFoldDB" id="A0A0J1CWG2"/>
<dbReference type="PANTHER" id="PTHR30419">
    <property type="entry name" value="HTH-TYPE TRANSCRIPTIONAL REGULATOR YBHD"/>
    <property type="match status" value="1"/>
</dbReference>
<evidence type="ECO:0000313" key="7">
    <source>
        <dbReference type="Proteomes" id="UP000035963"/>
    </source>
</evidence>
<dbReference type="Gene3D" id="3.40.190.290">
    <property type="match status" value="1"/>
</dbReference>
<reference evidence="6 7" key="1">
    <citation type="journal article" date="2015" name="Genome Announc.">
        <title>Draft Genome Sequence of Burkholderia sp. Strain PML1(12), an Ectomycorrhizosphere-Inhabiting Bacterium with Effective Mineral-Weathering Ability.</title>
        <authorList>
            <person name="Uroz S."/>
            <person name="Oger P."/>
        </authorList>
    </citation>
    <scope>NUCLEOTIDE SEQUENCE [LARGE SCALE GENOMIC DNA]</scope>
    <source>
        <strain evidence="7">PML1(12)</strain>
    </source>
</reference>
<dbReference type="Proteomes" id="UP000035963">
    <property type="component" value="Unassembled WGS sequence"/>
</dbReference>
<sequence>MRFDLTDLRLFAAVAAYGNITKAAESLPIAVAAASSRIRALEESVAATLLLRHSRGVELTPAGEVFLQHTITMLRETTKLRHDLSQFGEGMRGNIRLFANTNAIHEFLPALLARFLADNPKINVDVQEHTSPETVRAVDEGSADLGIIVGLVNTRKLAVMPFRDDRFVVIVPNDHALAREHAIRFHQVLEWKYIGLNERSSHQQYVSKTALLLGQSIRLRTQVESFEAVCHMVAAGVGVSIVPESTTRRLRDTLPFSVVELDEQWSSRELKLVSRTQETLAVPVHKLFDALALHAR</sequence>
<dbReference type="GO" id="GO:0003700">
    <property type="term" value="F:DNA-binding transcription factor activity"/>
    <property type="evidence" value="ECO:0007669"/>
    <property type="project" value="InterPro"/>
</dbReference>
<dbReference type="PROSITE" id="PS50931">
    <property type="entry name" value="HTH_LYSR"/>
    <property type="match status" value="1"/>
</dbReference>
<proteinExistence type="inferred from homology"/>
<evidence type="ECO:0000256" key="3">
    <source>
        <dbReference type="ARBA" id="ARBA00023125"/>
    </source>
</evidence>
<evidence type="ECO:0000256" key="1">
    <source>
        <dbReference type="ARBA" id="ARBA00009437"/>
    </source>
</evidence>
<keyword evidence="4" id="KW-0804">Transcription</keyword>
<gene>
    <name evidence="6" type="ORF">EOS_17605</name>
</gene>
<dbReference type="SUPFAM" id="SSF53850">
    <property type="entry name" value="Periplasmic binding protein-like II"/>
    <property type="match status" value="1"/>
</dbReference>
<dbReference type="Gene3D" id="1.10.10.10">
    <property type="entry name" value="Winged helix-like DNA-binding domain superfamily/Winged helix DNA-binding domain"/>
    <property type="match status" value="1"/>
</dbReference>
<dbReference type="PANTHER" id="PTHR30419:SF2">
    <property type="entry name" value="LYSR FAMILY TRANSCRIPTIONAL REGULATOR"/>
    <property type="match status" value="1"/>
</dbReference>
<name>A0A0J1CWG2_9BURK</name>
<comment type="caution">
    <text evidence="6">The sequence shown here is derived from an EMBL/GenBank/DDBJ whole genome shotgun (WGS) entry which is preliminary data.</text>
</comment>
<dbReference type="InterPro" id="IPR036388">
    <property type="entry name" value="WH-like_DNA-bd_sf"/>
</dbReference>
<evidence type="ECO:0000313" key="6">
    <source>
        <dbReference type="EMBL" id="KLU24915.1"/>
    </source>
</evidence>
<dbReference type="Pfam" id="PF03466">
    <property type="entry name" value="LysR_substrate"/>
    <property type="match status" value="1"/>
</dbReference>
<dbReference type="OrthoDB" id="9785974at2"/>
<dbReference type="FunFam" id="1.10.10.10:FF:000001">
    <property type="entry name" value="LysR family transcriptional regulator"/>
    <property type="match status" value="1"/>
</dbReference>
<dbReference type="EMBL" id="AEJF01000113">
    <property type="protein sequence ID" value="KLU24915.1"/>
    <property type="molecule type" value="Genomic_DNA"/>
</dbReference>
<protein>
    <recommendedName>
        <fullName evidence="5">HTH lysR-type domain-containing protein</fullName>
    </recommendedName>
</protein>
<dbReference type="SUPFAM" id="SSF46785">
    <property type="entry name" value="Winged helix' DNA-binding domain"/>
    <property type="match status" value="1"/>
</dbReference>
<keyword evidence="7" id="KW-1185">Reference proteome</keyword>
<accession>A0A0J1CWG2</accession>
<dbReference type="GO" id="GO:0003677">
    <property type="term" value="F:DNA binding"/>
    <property type="evidence" value="ECO:0007669"/>
    <property type="project" value="UniProtKB-KW"/>
</dbReference>
<keyword evidence="2" id="KW-0805">Transcription regulation</keyword>
<dbReference type="Pfam" id="PF00126">
    <property type="entry name" value="HTH_1"/>
    <property type="match status" value="1"/>
</dbReference>
<dbReference type="InterPro" id="IPR000847">
    <property type="entry name" value="LysR_HTH_N"/>
</dbReference>
<organism evidence="6 7">
    <name type="scientific">Caballeronia mineralivorans PML1(12)</name>
    <dbReference type="NCBI Taxonomy" id="908627"/>
    <lineage>
        <taxon>Bacteria</taxon>
        <taxon>Pseudomonadati</taxon>
        <taxon>Pseudomonadota</taxon>
        <taxon>Betaproteobacteria</taxon>
        <taxon>Burkholderiales</taxon>
        <taxon>Burkholderiaceae</taxon>
        <taxon>Caballeronia</taxon>
    </lineage>
</organism>
<evidence type="ECO:0000259" key="5">
    <source>
        <dbReference type="PROSITE" id="PS50931"/>
    </source>
</evidence>
<dbReference type="CDD" id="cd08421">
    <property type="entry name" value="PBP2_LTTR_like_1"/>
    <property type="match status" value="1"/>
</dbReference>
<keyword evidence="3" id="KW-0238">DNA-binding</keyword>
<dbReference type="InterPro" id="IPR005119">
    <property type="entry name" value="LysR_subst-bd"/>
</dbReference>
<evidence type="ECO:0000256" key="2">
    <source>
        <dbReference type="ARBA" id="ARBA00023015"/>
    </source>
</evidence>
<comment type="similarity">
    <text evidence="1">Belongs to the LysR transcriptional regulatory family.</text>
</comment>
<dbReference type="InterPro" id="IPR036390">
    <property type="entry name" value="WH_DNA-bd_sf"/>
</dbReference>
<dbReference type="GO" id="GO:0005829">
    <property type="term" value="C:cytosol"/>
    <property type="evidence" value="ECO:0007669"/>
    <property type="project" value="TreeGrafter"/>
</dbReference>
<dbReference type="RefSeq" id="WP_047847955.1">
    <property type="nucleotide sequence ID" value="NZ_AEJF01000113.1"/>
</dbReference>
<evidence type="ECO:0000256" key="4">
    <source>
        <dbReference type="ARBA" id="ARBA00023163"/>
    </source>
</evidence>
<feature type="domain" description="HTH lysR-type" evidence="5">
    <location>
        <begin position="3"/>
        <end position="60"/>
    </location>
</feature>
<dbReference type="InterPro" id="IPR050950">
    <property type="entry name" value="HTH-type_LysR_regulators"/>
</dbReference>